<dbReference type="Pfam" id="PF05448">
    <property type="entry name" value="AXE1"/>
    <property type="match status" value="1"/>
</dbReference>
<proteinExistence type="predicted"/>
<dbReference type="Gene3D" id="3.40.50.1820">
    <property type="entry name" value="alpha/beta hydrolase"/>
    <property type="match status" value="1"/>
</dbReference>
<evidence type="ECO:0000259" key="1">
    <source>
        <dbReference type="Pfam" id="PF05448"/>
    </source>
</evidence>
<dbReference type="PANTHER" id="PTHR40111:SF1">
    <property type="entry name" value="CEPHALOSPORIN-C DEACETYLASE"/>
    <property type="match status" value="1"/>
</dbReference>
<dbReference type="PANTHER" id="PTHR40111">
    <property type="entry name" value="CEPHALOSPORIN-C DEACETYLASE"/>
    <property type="match status" value="1"/>
</dbReference>
<protein>
    <submittedName>
        <fullName evidence="2">Acetylxylan esterase</fullName>
    </submittedName>
</protein>
<reference evidence="2 3" key="1">
    <citation type="submission" date="2022-12" db="EMBL/GenBank/DDBJ databases">
        <title>Draft genome sequence of Paenibacillus sp. dW9.</title>
        <authorList>
            <person name="Choi E.-W."/>
            <person name="Kim D.-U."/>
        </authorList>
    </citation>
    <scope>NUCLEOTIDE SEQUENCE [LARGE SCALE GENOMIC DNA]</scope>
    <source>
        <strain evidence="3">dW9</strain>
    </source>
</reference>
<organism evidence="2 3">
    <name type="scientific">Paenibacillus gyeongsangnamensis</name>
    <dbReference type="NCBI Taxonomy" id="3388067"/>
    <lineage>
        <taxon>Bacteria</taxon>
        <taxon>Bacillati</taxon>
        <taxon>Bacillota</taxon>
        <taxon>Bacilli</taxon>
        <taxon>Bacillales</taxon>
        <taxon>Paenibacillaceae</taxon>
        <taxon>Paenibacillus</taxon>
    </lineage>
</organism>
<evidence type="ECO:0000313" key="3">
    <source>
        <dbReference type="Proteomes" id="UP001527882"/>
    </source>
</evidence>
<evidence type="ECO:0000313" key="2">
    <source>
        <dbReference type="EMBL" id="MCZ8511507.1"/>
    </source>
</evidence>
<dbReference type="RefSeq" id="WP_269879905.1">
    <property type="nucleotide sequence ID" value="NZ_JAQAGZ010000002.1"/>
</dbReference>
<gene>
    <name evidence="2" type="ORF">O9H85_03470</name>
</gene>
<dbReference type="Proteomes" id="UP001527882">
    <property type="component" value="Unassembled WGS sequence"/>
</dbReference>
<dbReference type="InterPro" id="IPR039069">
    <property type="entry name" value="CE7"/>
</dbReference>
<feature type="domain" description="Acetyl xylan esterase" evidence="1">
    <location>
        <begin position="5"/>
        <end position="312"/>
    </location>
</feature>
<name>A0ABT4Q3Z3_9BACL</name>
<comment type="caution">
    <text evidence="2">The sequence shown here is derived from an EMBL/GenBank/DDBJ whole genome shotgun (WGS) entry which is preliminary data.</text>
</comment>
<dbReference type="InterPro" id="IPR029058">
    <property type="entry name" value="AB_hydrolase_fold"/>
</dbReference>
<accession>A0ABT4Q3Z3</accession>
<dbReference type="SUPFAM" id="SSF53474">
    <property type="entry name" value="alpha/beta-Hydrolases"/>
    <property type="match status" value="1"/>
</dbReference>
<dbReference type="InterPro" id="IPR008391">
    <property type="entry name" value="AXE1_dom"/>
</dbReference>
<sequence>MVQPYDMPLDELRIYRPLLTRQADFAEFWIMTKAYMDQEPYEIEIRPVYYPVEGVRVYDLSYRGYNGARIRCWYAVPDRPGPHPGIVMHHKYNFYDFTGDIHDVVNMALHGYCVLGMYVRAQVRSEDNSISPSGHAQGWMSQGILHKETYYYRGVYMDAVRAVEILAGRKEVDASRIGVVGGSQGAALGLVSAALTNIPKVVVAEYPYLSDFPRAINMAQTGYYLELNEYLRHDPYAEEPSMNTLTYYDVMNFAPWVKCPVLMSIGLIDTITPPSTVFAVYNHLQTEKEICVYRFFGHEYIPDFVTKELQFLRQNLLL</sequence>
<dbReference type="EMBL" id="JAQAGZ010000002">
    <property type="protein sequence ID" value="MCZ8511507.1"/>
    <property type="molecule type" value="Genomic_DNA"/>
</dbReference>
<keyword evidence="3" id="KW-1185">Reference proteome</keyword>